<name>A0AC35G0D6_9BILA</name>
<sequence length="412" mass="47138">HQPSSQIFNMFDKLCLMALGQIIFLGPPKKATGIFREAGYPMAGRDNPAEFCIQKLAVHDGETEEDRKERVAEIKKTYDYSNMASLYFERIYGPVSERRKEMGNKDVRKSQKYAANWFTQVLWLFVRSFRASLRDPLLLKVRFAQTILISVAVGVVYLRLGRPHGDIILSINGFLFSCVRDNFGLLIFPCLTVFADEMPVFLRENHANIYSTDAYFIAKNLAELPLYIILPIIYSIIVFFMAGIHDDQANQFFTFMFVNIFVSNVAVSVAYAAACIFGTVAIASQILPMIMWPVMCFGGFFVDLNRIPPAMNWLKHLSFHRYAFEIQMINKWEIHGSELIEGCLNPNSTSWTNDTEGKSCDWGSDGFGILAFFGFEHTSIYIYRNFGILFFCILLCRSIALIALFIRVRLVR</sequence>
<evidence type="ECO:0000313" key="2">
    <source>
        <dbReference type="WBParaSite" id="PS1159_v2.g22153.t1"/>
    </source>
</evidence>
<evidence type="ECO:0000313" key="1">
    <source>
        <dbReference type="Proteomes" id="UP000887580"/>
    </source>
</evidence>
<dbReference type="Proteomes" id="UP000887580">
    <property type="component" value="Unplaced"/>
</dbReference>
<organism evidence="1 2">
    <name type="scientific">Panagrolaimus sp. PS1159</name>
    <dbReference type="NCBI Taxonomy" id="55785"/>
    <lineage>
        <taxon>Eukaryota</taxon>
        <taxon>Metazoa</taxon>
        <taxon>Ecdysozoa</taxon>
        <taxon>Nematoda</taxon>
        <taxon>Chromadorea</taxon>
        <taxon>Rhabditida</taxon>
        <taxon>Tylenchina</taxon>
        <taxon>Panagrolaimomorpha</taxon>
        <taxon>Panagrolaimoidea</taxon>
        <taxon>Panagrolaimidae</taxon>
        <taxon>Panagrolaimus</taxon>
    </lineage>
</organism>
<protein>
    <submittedName>
        <fullName evidence="2">ABC-2 type transporter domain-containing protein</fullName>
    </submittedName>
</protein>
<dbReference type="WBParaSite" id="PS1159_v2.g22153.t1">
    <property type="protein sequence ID" value="PS1159_v2.g22153.t1"/>
    <property type="gene ID" value="PS1159_v2.g22153"/>
</dbReference>
<accession>A0AC35G0D6</accession>
<proteinExistence type="predicted"/>
<reference evidence="2" key="1">
    <citation type="submission" date="2022-11" db="UniProtKB">
        <authorList>
            <consortium name="WormBaseParasite"/>
        </authorList>
    </citation>
    <scope>IDENTIFICATION</scope>
</reference>